<dbReference type="EMBL" id="VBQZ03000277">
    <property type="protein sequence ID" value="MXQ98763.1"/>
    <property type="molecule type" value="Genomic_DNA"/>
</dbReference>
<comment type="caution">
    <text evidence="1">The sequence shown here is derived from an EMBL/GenBank/DDBJ whole genome shotgun (WGS) entry which is preliminary data.</text>
</comment>
<reference evidence="1" key="1">
    <citation type="submission" date="2019-10" db="EMBL/GenBank/DDBJ databases">
        <title>The sequence and de novo assembly of the wild yak genome.</title>
        <authorList>
            <person name="Liu Y."/>
        </authorList>
    </citation>
    <scope>NUCLEOTIDE SEQUENCE [LARGE SCALE GENOMIC DNA]</scope>
    <source>
        <strain evidence="1">WY2019</strain>
    </source>
</reference>
<sequence>MDGHSEEKNPDSPVRTLLPVTAKVLLKASGENSSRSSGFYCQAPKDVIFIHLFFPGPPKPLSLCTGTDKEAGFGIL</sequence>
<evidence type="ECO:0000313" key="1">
    <source>
        <dbReference type="EMBL" id="MXQ98763.1"/>
    </source>
</evidence>
<gene>
    <name evidence="1" type="ORF">E5288_WYG003443</name>
</gene>
<name>A0A6B0SJ28_9CETA</name>
<proteinExistence type="predicted"/>
<accession>A0A6B0SJ28</accession>
<keyword evidence="2" id="KW-1185">Reference proteome</keyword>
<protein>
    <submittedName>
        <fullName evidence="1">Uncharacterized protein</fullName>
    </submittedName>
</protein>
<dbReference type="AlphaFoldDB" id="A0A6B0SJ28"/>
<organism evidence="1 2">
    <name type="scientific">Bos mutus</name>
    <name type="common">wild yak</name>
    <dbReference type="NCBI Taxonomy" id="72004"/>
    <lineage>
        <taxon>Eukaryota</taxon>
        <taxon>Metazoa</taxon>
        <taxon>Chordata</taxon>
        <taxon>Craniata</taxon>
        <taxon>Vertebrata</taxon>
        <taxon>Euteleostomi</taxon>
        <taxon>Mammalia</taxon>
        <taxon>Eutheria</taxon>
        <taxon>Laurasiatheria</taxon>
        <taxon>Artiodactyla</taxon>
        <taxon>Ruminantia</taxon>
        <taxon>Pecora</taxon>
        <taxon>Bovidae</taxon>
        <taxon>Bovinae</taxon>
        <taxon>Bos</taxon>
    </lineage>
</organism>
<dbReference type="Proteomes" id="UP000322234">
    <property type="component" value="Unassembled WGS sequence"/>
</dbReference>
<evidence type="ECO:0000313" key="2">
    <source>
        <dbReference type="Proteomes" id="UP000322234"/>
    </source>
</evidence>